<proteinExistence type="predicted"/>
<keyword evidence="2" id="KW-1185">Reference proteome</keyword>
<evidence type="ECO:0000313" key="2">
    <source>
        <dbReference type="Proteomes" id="UP000681425"/>
    </source>
</evidence>
<dbReference type="AlphaFoldDB" id="A0A975KAQ3"/>
<dbReference type="KEGG" id="spph:KFK14_11410"/>
<organism evidence="1 2">
    <name type="scientific">Sphingobium phenoxybenzoativorans</name>
    <dbReference type="NCBI Taxonomy" id="1592790"/>
    <lineage>
        <taxon>Bacteria</taxon>
        <taxon>Pseudomonadati</taxon>
        <taxon>Pseudomonadota</taxon>
        <taxon>Alphaproteobacteria</taxon>
        <taxon>Sphingomonadales</taxon>
        <taxon>Sphingomonadaceae</taxon>
        <taxon>Sphingobium</taxon>
    </lineage>
</organism>
<dbReference type="RefSeq" id="WP_212610886.1">
    <property type="nucleotide sequence ID" value="NZ_CP073910.1"/>
</dbReference>
<name>A0A975KAQ3_9SPHN</name>
<dbReference type="EMBL" id="CP073910">
    <property type="protein sequence ID" value="QUT07936.1"/>
    <property type="molecule type" value="Genomic_DNA"/>
</dbReference>
<accession>A0A975KAQ3</accession>
<evidence type="ECO:0000313" key="1">
    <source>
        <dbReference type="EMBL" id="QUT07936.1"/>
    </source>
</evidence>
<reference evidence="1" key="1">
    <citation type="submission" date="2021-04" db="EMBL/GenBank/DDBJ databases">
        <title>Isolation of p-tert-butylphenol degrading bacteria Sphingobium phenoxybenzoativorans Tas13 from active sludge.</title>
        <authorList>
            <person name="Li Y."/>
        </authorList>
    </citation>
    <scope>NUCLEOTIDE SEQUENCE</scope>
    <source>
        <strain evidence="1">Tas13</strain>
    </source>
</reference>
<dbReference type="Proteomes" id="UP000681425">
    <property type="component" value="Chromosome"/>
</dbReference>
<sequence length="65" mass="7694">MPRNEGLDPFYDYEDGTPPLVDIQFRNGRVVRATETKKWRWTPWPEHPDWDFDIASWQLSGSKAS</sequence>
<gene>
    <name evidence="1" type="ORF">KFK14_11410</name>
</gene>
<protein>
    <submittedName>
        <fullName evidence="1">Uncharacterized protein</fullName>
    </submittedName>
</protein>